<comment type="caution">
    <text evidence="3">The sequence shown here is derived from an EMBL/GenBank/DDBJ whole genome shotgun (WGS) entry which is preliminary data.</text>
</comment>
<protein>
    <submittedName>
        <fullName evidence="3">Proteasome accessory factor PafA2</fullName>
        <ecNumber evidence="3">6.3.2.-</ecNumber>
    </submittedName>
</protein>
<keyword evidence="3" id="KW-0647">Proteasome</keyword>
<name>A7A4U7_BIFAD</name>
<dbReference type="InterPro" id="IPR022366">
    <property type="entry name" value="Pup_deamidase"/>
</dbReference>
<evidence type="ECO:0000256" key="2">
    <source>
        <dbReference type="PIRSR" id="PIRSR018077-1"/>
    </source>
</evidence>
<dbReference type="EC" id="6.3.2.-" evidence="3"/>
<keyword evidence="3" id="KW-0436">Ligase</keyword>
<sequence>MERNLNTERNGAMSVRRVMGTETEYAVSAPGQGRYNPVQLSFDVVGAASDASRSHIRWDYRQEDPVNDARGTRLERAAAHPDLLTDAPQLNITNVIAPNGGRIYVDHAHPEYSAPETTDPFEAVRYDRAGDLIMRAAAAKASETTGRKIVLHRNNVDGKGASWGTHENYMMLRSVPFDLVTRLMTTHFVSRQIFIGSGRVGIGEHSENAGYQLSQRADYFHMKVGLQTTFDRPIINTRDESHSTDEYRRLHVIVGDANRMDVPQALKLGTTSMLLWLLEHADMAEIDLNEALEPLTLADPVEAMHTVSHDLTLAAPLPLETGGTTTAWQMQVTLRGLVYAAAATVYGTDTSGEPAWPDRSTRNIMAMWGQALADVATVRHADDDGRLTMREQASRLEWLLKWQLLEKLRRKTGSDWTDRRLAAVDLKWAALDPADSIFTRLAEQTERLVTDKQLAEAVGQAPADTRAWLRAEIIRRFPEQVVAASWSHLTVRGESSGDENVENSMVSLDMSNPLKFTESLCSEAFEHVHTASGIVESLR</sequence>
<evidence type="ECO:0000313" key="3">
    <source>
        <dbReference type="EMBL" id="EDN83930.1"/>
    </source>
</evidence>
<dbReference type="GO" id="GO:0005524">
    <property type="term" value="F:ATP binding"/>
    <property type="evidence" value="ECO:0007669"/>
    <property type="project" value="TreeGrafter"/>
</dbReference>
<dbReference type="EMBL" id="AAXD02000018">
    <property type="protein sequence ID" value="EDN83930.1"/>
    <property type="molecule type" value="Genomic_DNA"/>
</dbReference>
<dbReference type="InterPro" id="IPR004347">
    <property type="entry name" value="Pup_ligase/deamidase"/>
</dbReference>
<reference evidence="3 4" key="1">
    <citation type="submission" date="2007-04" db="EMBL/GenBank/DDBJ databases">
        <authorList>
            <person name="Fulton L."/>
            <person name="Clifton S."/>
            <person name="Fulton B."/>
            <person name="Xu J."/>
            <person name="Minx P."/>
            <person name="Pepin K.H."/>
            <person name="Johnson M."/>
            <person name="Thiruvilangam P."/>
            <person name="Bhonagiri V."/>
            <person name="Nash W.E."/>
            <person name="Mardis E.R."/>
            <person name="Wilson R.K."/>
        </authorList>
    </citation>
    <scope>NUCLEOTIDE SEQUENCE [LARGE SCALE GENOMIC DNA]</scope>
    <source>
        <strain evidence="3 4">L2-32</strain>
    </source>
</reference>
<feature type="active site" description="Proton acceptor" evidence="2">
    <location>
        <position position="106"/>
    </location>
</feature>
<dbReference type="GO" id="GO:0016811">
    <property type="term" value="F:hydrolase activity, acting on carbon-nitrogen (but not peptide) bonds, in linear amides"/>
    <property type="evidence" value="ECO:0007669"/>
    <property type="project" value="InterPro"/>
</dbReference>
<dbReference type="PIRSF" id="PIRSF018077">
    <property type="entry name" value="UCP018077"/>
    <property type="match status" value="1"/>
</dbReference>
<dbReference type="GO" id="GO:0070490">
    <property type="term" value="P:protein pupylation"/>
    <property type="evidence" value="ECO:0007669"/>
    <property type="project" value="TreeGrafter"/>
</dbReference>
<gene>
    <name evidence="3" type="ORF">BIFADO_00860</name>
</gene>
<dbReference type="Pfam" id="PF03136">
    <property type="entry name" value="Pup_ligase"/>
    <property type="match status" value="1"/>
</dbReference>
<dbReference type="GO" id="GO:0000502">
    <property type="term" value="C:proteasome complex"/>
    <property type="evidence" value="ECO:0007669"/>
    <property type="project" value="UniProtKB-KW"/>
</dbReference>
<dbReference type="GO" id="GO:0008233">
    <property type="term" value="F:peptidase activity"/>
    <property type="evidence" value="ECO:0007669"/>
    <property type="project" value="InterPro"/>
</dbReference>
<reference evidence="3 4" key="2">
    <citation type="submission" date="2007-05" db="EMBL/GenBank/DDBJ databases">
        <title>Draft genome sequence of Bifidobacterium adolescentis (L2-32).</title>
        <authorList>
            <person name="Sudarsanam P."/>
            <person name="Ley R."/>
            <person name="Guruge J."/>
            <person name="Turnbaugh P.J."/>
            <person name="Mahowald M."/>
            <person name="Liep D."/>
            <person name="Gordon J."/>
        </authorList>
    </citation>
    <scope>NUCLEOTIDE SEQUENCE [LARGE SCALE GENOMIC DNA]</scope>
    <source>
        <strain evidence="3 4">L2-32</strain>
    </source>
</reference>
<dbReference type="GO" id="GO:0010498">
    <property type="term" value="P:proteasomal protein catabolic process"/>
    <property type="evidence" value="ECO:0007669"/>
    <property type="project" value="InterPro"/>
</dbReference>
<comment type="similarity">
    <text evidence="1">Belongs to the Pup ligase/Pup deamidase family. Pup deamidase subfamily.</text>
</comment>
<dbReference type="NCBIfam" id="TIGR03688">
    <property type="entry name" value="depupylase_Dop"/>
    <property type="match status" value="1"/>
</dbReference>
<evidence type="ECO:0000256" key="1">
    <source>
        <dbReference type="ARBA" id="ARBA00009114"/>
    </source>
</evidence>
<dbReference type="GO" id="GO:0016874">
    <property type="term" value="F:ligase activity"/>
    <property type="evidence" value="ECO:0007669"/>
    <property type="project" value="UniProtKB-KW"/>
</dbReference>
<dbReference type="Proteomes" id="UP000003773">
    <property type="component" value="Unassembled WGS sequence"/>
</dbReference>
<dbReference type="PANTHER" id="PTHR42307:SF2">
    <property type="entry name" value="PUP DEAMIDASE_DEPUPYLASE"/>
    <property type="match status" value="1"/>
</dbReference>
<evidence type="ECO:0000313" key="4">
    <source>
        <dbReference type="Proteomes" id="UP000003773"/>
    </source>
</evidence>
<dbReference type="PANTHER" id="PTHR42307">
    <property type="entry name" value="PUP DEAMIDASE/DEPUPYLASE"/>
    <property type="match status" value="1"/>
</dbReference>
<accession>A7A4U7</accession>
<dbReference type="GO" id="GO:0019941">
    <property type="term" value="P:modification-dependent protein catabolic process"/>
    <property type="evidence" value="ECO:0007669"/>
    <property type="project" value="InterPro"/>
</dbReference>
<dbReference type="HOGENOM" id="CLU_040524_1_0_11"/>
<proteinExistence type="inferred from homology"/>
<organism evidence="3 4">
    <name type="scientific">Bifidobacterium adolescentis L2-32</name>
    <dbReference type="NCBI Taxonomy" id="411481"/>
    <lineage>
        <taxon>Bacteria</taxon>
        <taxon>Bacillati</taxon>
        <taxon>Actinomycetota</taxon>
        <taxon>Actinomycetes</taxon>
        <taxon>Bifidobacteriales</taxon>
        <taxon>Bifidobacteriaceae</taxon>
        <taxon>Bifidobacterium</taxon>
    </lineage>
</organism>
<dbReference type="AlphaFoldDB" id="A7A4U7"/>